<keyword evidence="3" id="KW-1185">Reference proteome</keyword>
<protein>
    <submittedName>
        <fullName evidence="2">Uncharacterized protein</fullName>
    </submittedName>
</protein>
<dbReference type="EMBL" id="JAVRRG010000104">
    <property type="protein sequence ID" value="KAK5085129.1"/>
    <property type="molecule type" value="Genomic_DNA"/>
</dbReference>
<evidence type="ECO:0000313" key="3">
    <source>
        <dbReference type="Proteomes" id="UP001345013"/>
    </source>
</evidence>
<dbReference type="SUPFAM" id="SSF52833">
    <property type="entry name" value="Thioredoxin-like"/>
    <property type="match status" value="1"/>
</dbReference>
<proteinExistence type="predicted"/>
<accession>A0ABR0K3V8</accession>
<comment type="caution">
    <text evidence="2">The sequence shown here is derived from an EMBL/GenBank/DDBJ whole genome shotgun (WGS) entry which is preliminary data.</text>
</comment>
<name>A0ABR0K3V8_9EURO</name>
<feature type="compositionally biased region" description="Basic and acidic residues" evidence="1">
    <location>
        <begin position="146"/>
        <end position="157"/>
    </location>
</feature>
<dbReference type="CDD" id="cd02947">
    <property type="entry name" value="TRX_family"/>
    <property type="match status" value="1"/>
</dbReference>
<reference evidence="2 3" key="1">
    <citation type="submission" date="2023-08" db="EMBL/GenBank/DDBJ databases">
        <title>Black Yeasts Isolated from many extreme environments.</title>
        <authorList>
            <person name="Coleine C."/>
            <person name="Stajich J.E."/>
            <person name="Selbmann L."/>
        </authorList>
    </citation>
    <scope>NUCLEOTIDE SEQUENCE [LARGE SCALE GENOMIC DNA]</scope>
    <source>
        <strain evidence="2 3">CCFEE 5885</strain>
    </source>
</reference>
<feature type="region of interest" description="Disordered" evidence="1">
    <location>
        <begin position="132"/>
        <end position="161"/>
    </location>
</feature>
<evidence type="ECO:0000313" key="2">
    <source>
        <dbReference type="EMBL" id="KAK5085129.1"/>
    </source>
</evidence>
<evidence type="ECO:0000256" key="1">
    <source>
        <dbReference type="SAM" id="MobiDB-lite"/>
    </source>
</evidence>
<sequence>MSRPVHMSSGSYFRETLRDYPTVFAMFYKCSDLSTRAMLPIFEFLCEEHTTTRVAFVMVKKDDLPGLCVEHRIPRSTNLTFAAFKNERKVGMTDDTFDQRLLAQQLLAQQPSAQEVVNRLHATAAITELEPAHAVQGLTTESPDLNEQHDRPADTESRLPSTGPIVAVRRAMQHFQQTLLMWIAEGHFLSSGRWRWNT</sequence>
<dbReference type="InterPro" id="IPR036249">
    <property type="entry name" value="Thioredoxin-like_sf"/>
</dbReference>
<organism evidence="2 3">
    <name type="scientific">Lithohypha guttulata</name>
    <dbReference type="NCBI Taxonomy" id="1690604"/>
    <lineage>
        <taxon>Eukaryota</taxon>
        <taxon>Fungi</taxon>
        <taxon>Dikarya</taxon>
        <taxon>Ascomycota</taxon>
        <taxon>Pezizomycotina</taxon>
        <taxon>Eurotiomycetes</taxon>
        <taxon>Chaetothyriomycetidae</taxon>
        <taxon>Chaetothyriales</taxon>
        <taxon>Trichomeriaceae</taxon>
        <taxon>Lithohypha</taxon>
    </lineage>
</organism>
<dbReference type="Proteomes" id="UP001345013">
    <property type="component" value="Unassembled WGS sequence"/>
</dbReference>
<gene>
    <name evidence="2" type="ORF">LTR24_007200</name>
</gene>